<evidence type="ECO:0000313" key="2">
    <source>
        <dbReference type="Proteomes" id="UP000270094"/>
    </source>
</evidence>
<organism evidence="1 2">
    <name type="scientific">Strongylus vulgaris</name>
    <name type="common">Blood worm</name>
    <dbReference type="NCBI Taxonomy" id="40348"/>
    <lineage>
        <taxon>Eukaryota</taxon>
        <taxon>Metazoa</taxon>
        <taxon>Ecdysozoa</taxon>
        <taxon>Nematoda</taxon>
        <taxon>Chromadorea</taxon>
        <taxon>Rhabditida</taxon>
        <taxon>Rhabditina</taxon>
        <taxon>Rhabditomorpha</taxon>
        <taxon>Strongyloidea</taxon>
        <taxon>Strongylidae</taxon>
        <taxon>Strongylus</taxon>
    </lineage>
</organism>
<proteinExistence type="predicted"/>
<dbReference type="EMBL" id="UYYB01015288">
    <property type="protein sequence ID" value="VDM70251.1"/>
    <property type="molecule type" value="Genomic_DNA"/>
</dbReference>
<gene>
    <name evidence="1" type="ORF">SVUK_LOCUS5249</name>
</gene>
<dbReference type="AlphaFoldDB" id="A0A3P7IAH6"/>
<dbReference type="Proteomes" id="UP000270094">
    <property type="component" value="Unassembled WGS sequence"/>
</dbReference>
<keyword evidence="2" id="KW-1185">Reference proteome</keyword>
<accession>A0A3P7IAH6</accession>
<evidence type="ECO:0008006" key="3">
    <source>
        <dbReference type="Google" id="ProtNLM"/>
    </source>
</evidence>
<reference evidence="1 2" key="1">
    <citation type="submission" date="2018-11" db="EMBL/GenBank/DDBJ databases">
        <authorList>
            <consortium name="Pathogen Informatics"/>
        </authorList>
    </citation>
    <scope>NUCLEOTIDE SEQUENCE [LARGE SCALE GENOMIC DNA]</scope>
</reference>
<dbReference type="OrthoDB" id="6369184at2759"/>
<sequence>MTGDLFGGPGATILNPDGVYTTTQRQALVTFQSDPIIQQSGFQCRYDSVYTATPCNRDIVIMLSGLSTVGTQNNFLKQLDFVANALTSTWTVAPDKIRVVIDLLIDADYAVIWTADDLSDNQELTQAVLGMTEDVPDVTQNNNTDLTCIFKYAQGDVSFESKEDKERTGISKVVIALVPQNPK</sequence>
<name>A0A3P7IAH6_STRVU</name>
<protein>
    <recommendedName>
        <fullName evidence="3">VWFA domain-containing protein</fullName>
    </recommendedName>
</protein>
<evidence type="ECO:0000313" key="1">
    <source>
        <dbReference type="EMBL" id="VDM70251.1"/>
    </source>
</evidence>